<feature type="domain" description="CWH43-like N-terminal" evidence="9">
    <location>
        <begin position="26"/>
        <end position="243"/>
    </location>
</feature>
<keyword evidence="6" id="KW-0333">Golgi apparatus</keyword>
<keyword evidence="3" id="KW-0337">GPI-anchor biosynthesis</keyword>
<comment type="similarity">
    <text evidence="2">Belongs to the PGAP2 family.</text>
</comment>
<keyword evidence="7 8" id="KW-0472">Membrane</keyword>
<evidence type="ECO:0000256" key="3">
    <source>
        <dbReference type="ARBA" id="ARBA00022502"/>
    </source>
</evidence>
<reference evidence="10" key="1">
    <citation type="submission" date="2023-07" db="EMBL/GenBank/DDBJ databases">
        <title>Chromosome-level genome assembly of Artemia franciscana.</title>
        <authorList>
            <person name="Jo E."/>
        </authorList>
    </citation>
    <scope>NUCLEOTIDE SEQUENCE</scope>
    <source>
        <tissue evidence="10">Whole body</tissue>
    </source>
</reference>
<proteinExistence type="inferred from homology"/>
<dbReference type="GO" id="GO:0000139">
    <property type="term" value="C:Golgi membrane"/>
    <property type="evidence" value="ECO:0007669"/>
    <property type="project" value="UniProtKB-SubCell"/>
</dbReference>
<keyword evidence="11" id="KW-1185">Reference proteome</keyword>
<name>A0AA88L8W6_ARTSF</name>
<evidence type="ECO:0000256" key="8">
    <source>
        <dbReference type="SAM" id="Phobius"/>
    </source>
</evidence>
<feature type="transmembrane region" description="Helical" evidence="8">
    <location>
        <begin position="145"/>
        <end position="168"/>
    </location>
</feature>
<dbReference type="AlphaFoldDB" id="A0AA88L8W6"/>
<evidence type="ECO:0000256" key="2">
    <source>
        <dbReference type="ARBA" id="ARBA00007414"/>
    </source>
</evidence>
<comment type="subcellular location">
    <subcellularLocation>
        <location evidence="1">Golgi apparatus membrane</location>
        <topology evidence="1">Multi-pass membrane protein</topology>
    </subcellularLocation>
</comment>
<feature type="transmembrane region" description="Helical" evidence="8">
    <location>
        <begin position="188"/>
        <end position="206"/>
    </location>
</feature>
<evidence type="ECO:0000259" key="9">
    <source>
        <dbReference type="Pfam" id="PF10277"/>
    </source>
</evidence>
<accession>A0AA88L8W6</accession>
<sequence length="257" mass="29233">MKSLLEQGEGGDGSDPVFRNRIRLSFRHAAVATLSLPFLSFLFCIIWSLLFSFRQTTATHCGVVNYLPSISSAIGHYPQSHVWKLGIALHTAPRLFVASIYLEHYKTILVSSSIWLTWMTVVFNVAEILSLLGLSLISSTFIHELHAACFTLFVICATLYMLLTLVLLQIYRRSNESALERKSRQLKITTFLVNCLGVAFAVYLYVRHNKYCEPYVYTWFALAEYAVVLSNMAFHATAYQDFYYTKVIITARGVKII</sequence>
<dbReference type="PANTHER" id="PTHR12892:SF11">
    <property type="entry name" value="POST-GPI ATTACHMENT TO PROTEINS FACTOR 2"/>
    <property type="match status" value="1"/>
</dbReference>
<evidence type="ECO:0000256" key="7">
    <source>
        <dbReference type="ARBA" id="ARBA00023136"/>
    </source>
</evidence>
<dbReference type="PANTHER" id="PTHR12892">
    <property type="entry name" value="FGF RECEPTOR ACTIVATING PROTEIN 1"/>
    <property type="match status" value="1"/>
</dbReference>
<dbReference type="GO" id="GO:0005789">
    <property type="term" value="C:endoplasmic reticulum membrane"/>
    <property type="evidence" value="ECO:0007669"/>
    <property type="project" value="TreeGrafter"/>
</dbReference>
<keyword evidence="4 8" id="KW-0812">Transmembrane</keyword>
<dbReference type="Proteomes" id="UP001187531">
    <property type="component" value="Unassembled WGS sequence"/>
</dbReference>
<dbReference type="GO" id="GO:0006506">
    <property type="term" value="P:GPI anchor biosynthetic process"/>
    <property type="evidence" value="ECO:0007669"/>
    <property type="project" value="UniProtKB-KW"/>
</dbReference>
<organism evidence="10 11">
    <name type="scientific">Artemia franciscana</name>
    <name type="common">Brine shrimp</name>
    <name type="synonym">Artemia sanfranciscana</name>
    <dbReference type="NCBI Taxonomy" id="6661"/>
    <lineage>
        <taxon>Eukaryota</taxon>
        <taxon>Metazoa</taxon>
        <taxon>Ecdysozoa</taxon>
        <taxon>Arthropoda</taxon>
        <taxon>Crustacea</taxon>
        <taxon>Branchiopoda</taxon>
        <taxon>Anostraca</taxon>
        <taxon>Artemiidae</taxon>
        <taxon>Artemia</taxon>
    </lineage>
</organism>
<evidence type="ECO:0000256" key="4">
    <source>
        <dbReference type="ARBA" id="ARBA00022692"/>
    </source>
</evidence>
<protein>
    <recommendedName>
        <fullName evidence="9">CWH43-like N-terminal domain-containing protein</fullName>
    </recommendedName>
</protein>
<feature type="transmembrane region" description="Helical" evidence="8">
    <location>
        <begin position="29"/>
        <end position="50"/>
    </location>
</feature>
<dbReference type="EMBL" id="JAVRJZ010000015">
    <property type="protein sequence ID" value="KAK2712529.1"/>
    <property type="molecule type" value="Genomic_DNA"/>
</dbReference>
<evidence type="ECO:0000256" key="5">
    <source>
        <dbReference type="ARBA" id="ARBA00022989"/>
    </source>
</evidence>
<dbReference type="Pfam" id="PF10277">
    <property type="entry name" value="Frag1"/>
    <property type="match status" value="1"/>
</dbReference>
<evidence type="ECO:0000313" key="10">
    <source>
        <dbReference type="EMBL" id="KAK2712530.1"/>
    </source>
</evidence>
<gene>
    <name evidence="10" type="ORF">QYM36_011277</name>
</gene>
<dbReference type="EMBL" id="JAVRJZ010000015">
    <property type="protein sequence ID" value="KAK2712531.1"/>
    <property type="molecule type" value="Genomic_DNA"/>
</dbReference>
<evidence type="ECO:0000313" key="11">
    <source>
        <dbReference type="Proteomes" id="UP001187531"/>
    </source>
</evidence>
<dbReference type="EMBL" id="JAVRJZ010000015">
    <property type="protein sequence ID" value="KAK2712530.1"/>
    <property type="molecule type" value="Genomic_DNA"/>
</dbReference>
<feature type="transmembrane region" description="Helical" evidence="8">
    <location>
        <begin position="218"/>
        <end position="239"/>
    </location>
</feature>
<comment type="caution">
    <text evidence="10">The sequence shown here is derived from an EMBL/GenBank/DDBJ whole genome shotgun (WGS) entry which is preliminary data.</text>
</comment>
<feature type="transmembrane region" description="Helical" evidence="8">
    <location>
        <begin position="114"/>
        <end position="139"/>
    </location>
</feature>
<keyword evidence="5 8" id="KW-1133">Transmembrane helix</keyword>
<dbReference type="InterPro" id="IPR019402">
    <property type="entry name" value="CWH43_N"/>
</dbReference>
<evidence type="ECO:0000256" key="1">
    <source>
        <dbReference type="ARBA" id="ARBA00004653"/>
    </source>
</evidence>
<dbReference type="InterPro" id="IPR039545">
    <property type="entry name" value="PGAP2"/>
</dbReference>
<evidence type="ECO:0000256" key="6">
    <source>
        <dbReference type="ARBA" id="ARBA00023034"/>
    </source>
</evidence>